<gene>
    <name evidence="4" type="ORF">GB927_021000</name>
</gene>
<organism evidence="4 5">
    <name type="scientific">Shinella lacus</name>
    <dbReference type="NCBI Taxonomy" id="2654216"/>
    <lineage>
        <taxon>Bacteria</taxon>
        <taxon>Pseudomonadati</taxon>
        <taxon>Pseudomonadota</taxon>
        <taxon>Alphaproteobacteria</taxon>
        <taxon>Hyphomicrobiales</taxon>
        <taxon>Rhizobiaceae</taxon>
        <taxon>Shinella</taxon>
    </lineage>
</organism>
<name>A0ABT1RBH0_9HYPH</name>
<keyword evidence="5" id="KW-1185">Reference proteome</keyword>
<evidence type="ECO:0000313" key="4">
    <source>
        <dbReference type="EMBL" id="MCQ4632535.1"/>
    </source>
</evidence>
<dbReference type="Pfam" id="PF06719">
    <property type="entry name" value="AraC_N"/>
    <property type="match status" value="1"/>
</dbReference>
<reference evidence="4" key="1">
    <citation type="submission" date="2021-07" db="EMBL/GenBank/DDBJ databases">
        <title>Shinella sp. nov., a novel member of the genus Shinella from water.</title>
        <authorList>
            <person name="Deng Y."/>
        </authorList>
    </citation>
    <scope>NUCLEOTIDE SEQUENCE</scope>
    <source>
        <strain evidence="4">CPCC 100929</strain>
    </source>
</reference>
<dbReference type="PROSITE" id="PS01124">
    <property type="entry name" value="HTH_ARAC_FAMILY_2"/>
    <property type="match status" value="1"/>
</dbReference>
<feature type="domain" description="HTH araC/xylS-type" evidence="3">
    <location>
        <begin position="209"/>
        <end position="307"/>
    </location>
</feature>
<dbReference type="InterPro" id="IPR009594">
    <property type="entry name" value="Tscrpt_reg_HTH_AraC_N"/>
</dbReference>
<dbReference type="PANTHER" id="PTHR43436">
    <property type="entry name" value="ARAC-FAMILY TRANSCRIPTIONAL REGULATOR"/>
    <property type="match status" value="1"/>
</dbReference>
<dbReference type="Gene3D" id="1.10.10.60">
    <property type="entry name" value="Homeodomain-like"/>
    <property type="match status" value="2"/>
</dbReference>
<keyword evidence="2" id="KW-0804">Transcription</keyword>
<dbReference type="InterPro" id="IPR018060">
    <property type="entry name" value="HTH_AraC"/>
</dbReference>
<dbReference type="Pfam" id="PF12833">
    <property type="entry name" value="HTH_18"/>
    <property type="match status" value="1"/>
</dbReference>
<dbReference type="SUPFAM" id="SSF46689">
    <property type="entry name" value="Homeodomain-like"/>
    <property type="match status" value="2"/>
</dbReference>
<dbReference type="SMART" id="SM00342">
    <property type="entry name" value="HTH_ARAC"/>
    <property type="match status" value="1"/>
</dbReference>
<evidence type="ECO:0000256" key="2">
    <source>
        <dbReference type="ARBA" id="ARBA00023163"/>
    </source>
</evidence>
<evidence type="ECO:0000313" key="5">
    <source>
        <dbReference type="Proteomes" id="UP000996601"/>
    </source>
</evidence>
<dbReference type="EMBL" id="WHSB02000008">
    <property type="protein sequence ID" value="MCQ4632535.1"/>
    <property type="molecule type" value="Genomic_DNA"/>
</dbReference>
<evidence type="ECO:0000256" key="1">
    <source>
        <dbReference type="ARBA" id="ARBA00023015"/>
    </source>
</evidence>
<dbReference type="InterPro" id="IPR009057">
    <property type="entry name" value="Homeodomain-like_sf"/>
</dbReference>
<evidence type="ECO:0000259" key="3">
    <source>
        <dbReference type="PROSITE" id="PS01124"/>
    </source>
</evidence>
<keyword evidence="1" id="KW-0805">Transcription regulation</keyword>
<proteinExistence type="predicted"/>
<sequence>MLRPDDKKHSPAGHPDERAIARARLADRILHDLAGADDRQSGVPGLSFYRRGSACDPASAFYEPSLSLVVQGRKRVMVGANVYEYDACRFMLTSVDLPTIAQVLDGSEAHPFLSLMLKLDLAAVQAVGAEIDLEGIATSDAGTGMTIGMVTAGLLDAILRLAALADVPRDIPILGRMVLREVIYHLLVGPAGGQLRQIARHGTQHNRIAAIISWLRAHYAEPASIEVLADMAGMGVSTFYHHFNAITRMSPLQYQKQIRLHEARRLLLTERLDAGTTAFRVGYESVTQFSREYRRLFGNPPIRDIALLQGR</sequence>
<protein>
    <submittedName>
        <fullName evidence="4">AraC family transcriptional regulator</fullName>
    </submittedName>
</protein>
<accession>A0ABT1RBH0</accession>
<dbReference type="PANTHER" id="PTHR43436:SF1">
    <property type="entry name" value="TRANSCRIPTIONAL REGULATORY PROTEIN"/>
    <property type="match status" value="1"/>
</dbReference>
<dbReference type="RefSeq" id="WP_256119168.1">
    <property type="nucleotide sequence ID" value="NZ_WHSB02000008.1"/>
</dbReference>
<dbReference type="Proteomes" id="UP000996601">
    <property type="component" value="Unassembled WGS sequence"/>
</dbReference>
<comment type="caution">
    <text evidence="4">The sequence shown here is derived from an EMBL/GenBank/DDBJ whole genome shotgun (WGS) entry which is preliminary data.</text>
</comment>